<accession>A0A2M9XA90</accession>
<evidence type="ECO:0000313" key="1">
    <source>
        <dbReference type="EMBL" id="PJZ24618.1"/>
    </source>
</evidence>
<dbReference type="OrthoDB" id="336733at2"/>
<dbReference type="EMBL" id="NPDN01000008">
    <property type="protein sequence ID" value="PJZ24618.1"/>
    <property type="molecule type" value="Genomic_DNA"/>
</dbReference>
<keyword evidence="2" id="KW-1185">Reference proteome</keyword>
<dbReference type="RefSeq" id="WP_100707817.1">
    <property type="nucleotide sequence ID" value="NZ_NPDL01000007.1"/>
</dbReference>
<dbReference type="Proteomes" id="UP000232196">
    <property type="component" value="Unassembled WGS sequence"/>
</dbReference>
<organism evidence="1 2">
    <name type="scientific">Leptospira hartskeerlii</name>
    <dbReference type="NCBI Taxonomy" id="2023177"/>
    <lineage>
        <taxon>Bacteria</taxon>
        <taxon>Pseudomonadati</taxon>
        <taxon>Spirochaetota</taxon>
        <taxon>Spirochaetia</taxon>
        <taxon>Leptospirales</taxon>
        <taxon>Leptospiraceae</taxon>
        <taxon>Leptospira</taxon>
    </lineage>
</organism>
<protein>
    <submittedName>
        <fullName evidence="1">Uncharacterized protein</fullName>
    </submittedName>
</protein>
<dbReference type="AlphaFoldDB" id="A0A2M9XA90"/>
<gene>
    <name evidence="1" type="ORF">CH357_15685</name>
</gene>
<proteinExistence type="predicted"/>
<comment type="caution">
    <text evidence="1">The sequence shown here is derived from an EMBL/GenBank/DDBJ whole genome shotgun (WGS) entry which is preliminary data.</text>
</comment>
<evidence type="ECO:0000313" key="2">
    <source>
        <dbReference type="Proteomes" id="UP000232196"/>
    </source>
</evidence>
<dbReference type="NCBIfam" id="NF047693">
    <property type="entry name" value="LIC11113_fam"/>
    <property type="match status" value="1"/>
</dbReference>
<name>A0A2M9XA90_9LEPT</name>
<sequence length="294" mass="33728">MQNIFHLRTKRLLLSFVSLGVLLFFSVFIPDSGSFAEEPQLQKANSRIGDFAEKEFQEGWRKYSKEKDARPLKEWFKQHGTVHIGECKFRSTHEMEEIQVLSLDCPGKKLNGFFYSGEERLRSPERIDSFRVKGPVKLGKTVYWELEFSAENLKAASSKPAPGGKSNPETKLVEKASTVNFGLQYFLSIAKHPIDRPTPKGKEIFFDSSCPLLYLGKDADFYWDKSLYYSFQASCLPDSPYSWIRIKADLSGNVLVDNQPTEELQEGARYLAKLKLESVEKDKIVWSDAELFHE</sequence>
<reference evidence="1 2" key="1">
    <citation type="submission" date="2017-07" db="EMBL/GenBank/DDBJ databases">
        <title>Leptospira spp. isolated from tropical soils.</title>
        <authorList>
            <person name="Thibeaux R."/>
            <person name="Iraola G."/>
            <person name="Ferres I."/>
            <person name="Bierque E."/>
            <person name="Girault D."/>
            <person name="Soupe-Gilbert M.-E."/>
            <person name="Picardeau M."/>
            <person name="Goarant C."/>
        </authorList>
    </citation>
    <scope>NUCLEOTIDE SEQUENCE [LARGE SCALE GENOMIC DNA]</scope>
    <source>
        <strain evidence="1 2">MCA1-C-A1</strain>
    </source>
</reference>